<reference evidence="4" key="1">
    <citation type="journal article" date="2022" name="Arch. Microbiol.">
        <title>Bacteroides muris sp. nov. isolated from the cecum of wild-derived house mice.</title>
        <authorList>
            <person name="Fokt H."/>
            <person name="Unni R."/>
            <person name="Repnik U."/>
            <person name="Schmitz R.A."/>
            <person name="Bramkamp M."/>
            <person name="Baines J.F."/>
            <person name="Unterweger D."/>
        </authorList>
    </citation>
    <scope>NUCLEOTIDE SEQUENCE</scope>
    <source>
        <strain evidence="4">KH365_2</strain>
    </source>
</reference>
<proteinExistence type="inferred from homology"/>
<evidence type="ECO:0000256" key="1">
    <source>
        <dbReference type="PROSITE-ProRule" id="PRU01360"/>
    </source>
</evidence>
<organism evidence="4 5">
    <name type="scientific">Bacteroides muris</name>
    <name type="common">ex Fokt et al. 2023</name>
    <dbReference type="NCBI Taxonomy" id="2937417"/>
    <lineage>
        <taxon>Bacteria</taxon>
        <taxon>Pseudomonadati</taxon>
        <taxon>Bacteroidota</taxon>
        <taxon>Bacteroidia</taxon>
        <taxon>Bacteroidales</taxon>
        <taxon>Bacteroidaceae</taxon>
        <taxon>Bacteroides</taxon>
    </lineage>
</organism>
<dbReference type="NCBIfam" id="TIGR04057">
    <property type="entry name" value="SusC_RagA_signa"/>
    <property type="match status" value="1"/>
</dbReference>
<dbReference type="FunFam" id="2.170.130.10:FF:000003">
    <property type="entry name" value="SusC/RagA family TonB-linked outer membrane protein"/>
    <property type="match status" value="1"/>
</dbReference>
<evidence type="ECO:0000259" key="3">
    <source>
        <dbReference type="Pfam" id="PF07715"/>
    </source>
</evidence>
<accession>A0A9X2NXE4</accession>
<name>A0A9X2NXE4_9BACE</name>
<dbReference type="InterPro" id="IPR008969">
    <property type="entry name" value="CarboxyPept-like_regulatory"/>
</dbReference>
<dbReference type="InterPro" id="IPR023996">
    <property type="entry name" value="TonB-dep_OMP_SusC/RagA"/>
</dbReference>
<feature type="domain" description="TonB-dependent receptor plug" evidence="3">
    <location>
        <begin position="126"/>
        <end position="231"/>
    </location>
</feature>
<keyword evidence="4" id="KW-0675">Receptor</keyword>
<dbReference type="SUPFAM" id="SSF56935">
    <property type="entry name" value="Porins"/>
    <property type="match status" value="1"/>
</dbReference>
<comment type="caution">
    <text evidence="4">The sequence shown here is derived from an EMBL/GenBank/DDBJ whole genome shotgun (WGS) entry which is preliminary data.</text>
</comment>
<evidence type="ECO:0000313" key="4">
    <source>
        <dbReference type="EMBL" id="MCR6506407.1"/>
    </source>
</evidence>
<dbReference type="GO" id="GO:0009279">
    <property type="term" value="C:cell outer membrane"/>
    <property type="evidence" value="ECO:0007669"/>
    <property type="project" value="UniProtKB-SubCell"/>
</dbReference>
<dbReference type="PROSITE" id="PS52016">
    <property type="entry name" value="TONB_DEPENDENT_REC_3"/>
    <property type="match status" value="1"/>
</dbReference>
<dbReference type="InterPro" id="IPR023997">
    <property type="entry name" value="TonB-dep_OMP_SusC/RagA_CS"/>
</dbReference>
<dbReference type="InterPro" id="IPR012910">
    <property type="entry name" value="Plug_dom"/>
</dbReference>
<dbReference type="Gene3D" id="2.170.130.10">
    <property type="entry name" value="TonB-dependent receptor, plug domain"/>
    <property type="match status" value="1"/>
</dbReference>
<dbReference type="AlphaFoldDB" id="A0A9X2NXE4"/>
<dbReference type="Pfam" id="PF13715">
    <property type="entry name" value="CarbopepD_reg_2"/>
    <property type="match status" value="1"/>
</dbReference>
<dbReference type="InterPro" id="IPR039426">
    <property type="entry name" value="TonB-dep_rcpt-like"/>
</dbReference>
<keyword evidence="1" id="KW-1134">Transmembrane beta strand</keyword>
<keyword evidence="1" id="KW-0998">Cell outer membrane</keyword>
<feature type="signal peptide" evidence="2">
    <location>
        <begin position="1"/>
        <end position="26"/>
    </location>
</feature>
<keyword evidence="1" id="KW-0812">Transmembrane</keyword>
<keyword evidence="1" id="KW-0472">Membrane</keyword>
<dbReference type="Pfam" id="PF07715">
    <property type="entry name" value="Plug"/>
    <property type="match status" value="1"/>
</dbReference>
<protein>
    <submittedName>
        <fullName evidence="4">TonB-dependent receptor</fullName>
    </submittedName>
</protein>
<feature type="chain" id="PRO_5040992099" evidence="2">
    <location>
        <begin position="27"/>
        <end position="1024"/>
    </location>
</feature>
<dbReference type="Gene3D" id="2.60.40.1120">
    <property type="entry name" value="Carboxypeptidase-like, regulatory domain"/>
    <property type="match status" value="1"/>
</dbReference>
<dbReference type="InterPro" id="IPR037066">
    <property type="entry name" value="Plug_dom_sf"/>
</dbReference>
<evidence type="ECO:0000313" key="5">
    <source>
        <dbReference type="Proteomes" id="UP001143192"/>
    </source>
</evidence>
<keyword evidence="1" id="KW-0813">Transport</keyword>
<keyword evidence="2" id="KW-0732">Signal</keyword>
<comment type="subcellular location">
    <subcellularLocation>
        <location evidence="1">Cell outer membrane</location>
        <topology evidence="1">Multi-pass membrane protein</topology>
    </subcellularLocation>
</comment>
<gene>
    <name evidence="4" type="ORF">M1B79_17550</name>
</gene>
<reference evidence="4" key="2">
    <citation type="submission" date="2022-04" db="EMBL/GenBank/DDBJ databases">
        <authorList>
            <person name="Fokt H."/>
            <person name="Baines J."/>
        </authorList>
    </citation>
    <scope>NUCLEOTIDE SEQUENCE</scope>
    <source>
        <strain evidence="4">KH365_2</strain>
    </source>
</reference>
<evidence type="ECO:0000256" key="2">
    <source>
        <dbReference type="SAM" id="SignalP"/>
    </source>
</evidence>
<keyword evidence="5" id="KW-1185">Reference proteome</keyword>
<sequence>MMRLNFKKLICLISIVCITVSTYASIDSIKQYKNEKIISGIIIDIDGIPMPGVNITIKGTGTGVISDINGKYELLVPIKSTITYSFVGYQTQEVIYENQKVINIVLREATQELKDVVIVGYGSQKKASVTGALTLAKPEELQKVSTPSLSNTLGGMVAGVITRQSSGEPGYDQAEILIRGISTWANKNPLVLVDGVERDINLINSQEVESFTVLKDASATAVYGVRGANGVILINTKKGKMGKPQVTLRTEFATLHGLRFPDYINGYEFASLMNEAVSNSGNTTVLPWTQEELVMFRDGTDPYLYPNVNWTNEVLNKNAFQTINNLSVTGGNEIVRYFINVGYTSQSGLFKEDPQYEYRTNSLSSRYNFRSNVDINVTKDLILNLGLGGIIEDRTYPGRSANDIFTAMKKISPVAYARQNPDGSPGGGVSYLMDNPWAMATQSGYAKQFRNTLQGTFGAKYDLSKLVTKGLSISGKFSYDYYYYNEVLRRKEYEVKQYLGKNELGEDQYNVVRPEQAMGYGVSQNSNRAYYLEASINYNRNFENHYITSMLLFNRRDYKNLTAENSTANLPYRRQGLAGRLTYDFNHKYLVEFNFGYNGSENFPKGKRYGFFPSGSIGWIISNEKFWKTSFINHFKLRGTYGTVGNDQVGGDRFLYLSTIDKGVLGYPYGDSQQWIPGYAEAKLGVNNITWEIAKKANIGIDLELFNGLISLQGDFFFENRDNILLKRGVIPNITGITSATIPWANLGKVKNKGFDGTLEIKKTTKRNFYYTFRANFTYARNEIVEDDSAIPKYEYQNTRGHRVNQPFGLVALGFFQDQSDIDNSPKQTFMSTVRPGDIKYKDMNGDNIIDAYDKVAIGYGRTPEIMFGFGATIAYKGFDLTLNFTGATHTSTFLDTEGMYPFMLEFPNYNILREYYDNRWIPGADNSKAKYPAVINGNNPNNYQTNTLYMRNAEYIKLKNAEIGFNFPAFLLKKIYLQGLRIFINGNNLLCFDHLKIIDPESNFGTGGYPTQRTINFGLQVTF</sequence>
<dbReference type="NCBIfam" id="TIGR04056">
    <property type="entry name" value="OMP_RagA_SusC"/>
    <property type="match status" value="1"/>
</dbReference>
<dbReference type="RefSeq" id="WP_257932570.1">
    <property type="nucleotide sequence ID" value="NZ_JAMZED010000087.1"/>
</dbReference>
<dbReference type="Proteomes" id="UP001143192">
    <property type="component" value="Unassembled WGS sequence"/>
</dbReference>
<comment type="similarity">
    <text evidence="1">Belongs to the TonB-dependent receptor family.</text>
</comment>
<dbReference type="SUPFAM" id="SSF49464">
    <property type="entry name" value="Carboxypeptidase regulatory domain-like"/>
    <property type="match status" value="1"/>
</dbReference>
<dbReference type="EMBL" id="JAMZED010000087">
    <property type="protein sequence ID" value="MCR6506407.1"/>
    <property type="molecule type" value="Genomic_DNA"/>
</dbReference>